<dbReference type="GeneID" id="92988009"/>
<dbReference type="RefSeq" id="WP_007754593.1">
    <property type="nucleotide sequence ID" value="NZ_CABOGR010000051.1"/>
</dbReference>
<dbReference type="Proteomes" id="UP000260862">
    <property type="component" value="Unassembled WGS sequence"/>
</dbReference>
<keyword evidence="1" id="KW-0812">Transmembrane</keyword>
<dbReference type="EMBL" id="QSQT01000051">
    <property type="protein sequence ID" value="RGK50367.1"/>
    <property type="molecule type" value="Genomic_DNA"/>
</dbReference>
<dbReference type="AlphaFoldDB" id="A0A3E4ML45"/>
<accession>A0A3E4ML45</accession>
<comment type="caution">
    <text evidence="2">The sequence shown here is derived from an EMBL/GenBank/DDBJ whole genome shotgun (WGS) entry which is preliminary data.</text>
</comment>
<keyword evidence="1" id="KW-1133">Transmembrane helix</keyword>
<name>A0A3E4ML45_9BACT</name>
<keyword evidence="1" id="KW-0472">Membrane</keyword>
<evidence type="ECO:0000256" key="1">
    <source>
        <dbReference type="SAM" id="Phobius"/>
    </source>
</evidence>
<feature type="transmembrane region" description="Helical" evidence="1">
    <location>
        <begin position="75"/>
        <end position="100"/>
    </location>
</feature>
<reference evidence="2 3" key="1">
    <citation type="submission" date="2018-08" db="EMBL/GenBank/DDBJ databases">
        <title>A genome reference for cultivated species of the human gut microbiota.</title>
        <authorList>
            <person name="Zou Y."/>
            <person name="Xue W."/>
            <person name="Luo G."/>
        </authorList>
    </citation>
    <scope>NUCLEOTIDE SEQUENCE [LARGE SCALE GENOMIC DNA]</scope>
    <source>
        <strain evidence="2 3">TF10-3AC</strain>
    </source>
</reference>
<gene>
    <name evidence="2" type="ORF">DXD04_16035</name>
</gene>
<evidence type="ECO:0000313" key="2">
    <source>
        <dbReference type="EMBL" id="RGK50367.1"/>
    </source>
</evidence>
<evidence type="ECO:0000313" key="3">
    <source>
        <dbReference type="Proteomes" id="UP000260862"/>
    </source>
</evidence>
<keyword evidence="3" id="KW-1185">Reference proteome</keyword>
<sequence length="144" mass="17316">MEDSDILKRFDNDKLIDVVKNYKRYGYDDEIRDYAINLLKERGWSVEDLKTFGYWENSDYEEALIQYKAYCRNSLIAVCVLVLSLCMLAPIYLVFVFMAYRNVCKFYQALGRKEEAVFSFDLCWHVLLFFYLKEKMKEELKGIR</sequence>
<feature type="transmembrane region" description="Helical" evidence="1">
    <location>
        <begin position="116"/>
        <end position="132"/>
    </location>
</feature>
<proteinExistence type="predicted"/>
<protein>
    <submittedName>
        <fullName evidence="2">Uncharacterized protein</fullName>
    </submittedName>
</protein>
<organism evidence="2 3">
    <name type="scientific">Phocaeicola plebeius</name>
    <dbReference type="NCBI Taxonomy" id="310297"/>
    <lineage>
        <taxon>Bacteria</taxon>
        <taxon>Pseudomonadati</taxon>
        <taxon>Bacteroidota</taxon>
        <taxon>Bacteroidia</taxon>
        <taxon>Bacteroidales</taxon>
        <taxon>Bacteroidaceae</taxon>
        <taxon>Phocaeicola</taxon>
    </lineage>
</organism>